<dbReference type="GO" id="GO:0000492">
    <property type="term" value="P:box C/D snoRNP assembly"/>
    <property type="evidence" value="ECO:0007669"/>
    <property type="project" value="TreeGrafter"/>
</dbReference>
<evidence type="ECO:0000313" key="5">
    <source>
        <dbReference type="RefSeq" id="XP_022095215.1"/>
    </source>
</evidence>
<feature type="domain" description="C2H2-type" evidence="3">
    <location>
        <begin position="216"/>
        <end position="243"/>
    </location>
</feature>
<gene>
    <name evidence="5" type="primary">LOC110981711</name>
</gene>
<feature type="compositionally biased region" description="Basic and acidic residues" evidence="2">
    <location>
        <begin position="589"/>
        <end position="604"/>
    </location>
</feature>
<dbReference type="Pfam" id="PF10453">
    <property type="entry name" value="NUFIP1"/>
    <property type="match status" value="1"/>
</dbReference>
<keyword evidence="1" id="KW-0863">Zinc-finger</keyword>
<dbReference type="SMART" id="SM00355">
    <property type="entry name" value="ZnF_C2H2"/>
    <property type="match status" value="2"/>
</dbReference>
<evidence type="ECO:0000256" key="1">
    <source>
        <dbReference type="PROSITE-ProRule" id="PRU00042"/>
    </source>
</evidence>
<proteinExistence type="predicted"/>
<dbReference type="OrthoDB" id="273070at2759"/>
<dbReference type="GO" id="GO:0003723">
    <property type="term" value="F:RNA binding"/>
    <property type="evidence" value="ECO:0007669"/>
    <property type="project" value="InterPro"/>
</dbReference>
<feature type="region of interest" description="Disordered" evidence="2">
    <location>
        <begin position="399"/>
        <end position="470"/>
    </location>
</feature>
<feature type="compositionally biased region" description="Polar residues" evidence="2">
    <location>
        <begin position="560"/>
        <end position="573"/>
    </location>
</feature>
<dbReference type="InterPro" id="IPR039136">
    <property type="entry name" value="NUFIP1-like"/>
</dbReference>
<feature type="region of interest" description="Disordered" evidence="2">
    <location>
        <begin position="589"/>
        <end position="656"/>
    </location>
</feature>
<accession>A0A8B7YRX3</accession>
<evidence type="ECO:0000313" key="4">
    <source>
        <dbReference type="Proteomes" id="UP000694845"/>
    </source>
</evidence>
<feature type="compositionally biased region" description="Basic and acidic residues" evidence="2">
    <location>
        <begin position="458"/>
        <end position="469"/>
    </location>
</feature>
<keyword evidence="4" id="KW-1185">Reference proteome</keyword>
<dbReference type="PROSITE" id="PS00028">
    <property type="entry name" value="ZINC_FINGER_C2H2_1"/>
    <property type="match status" value="1"/>
</dbReference>
<dbReference type="InterPro" id="IPR019496">
    <property type="entry name" value="NUFIP1_cons_dom"/>
</dbReference>
<dbReference type="PANTHER" id="PTHR13309">
    <property type="entry name" value="NUCLEAR FRAGILE X MENTAL RETARDATION PROTEIN INTERACTING PROTEIN 1"/>
    <property type="match status" value="1"/>
</dbReference>
<feature type="compositionally biased region" description="Low complexity" evidence="2">
    <location>
        <begin position="640"/>
        <end position="649"/>
    </location>
</feature>
<keyword evidence="1" id="KW-0479">Metal-binding</keyword>
<feature type="region of interest" description="Disordered" evidence="2">
    <location>
        <begin position="324"/>
        <end position="365"/>
    </location>
</feature>
<reference evidence="5" key="1">
    <citation type="submission" date="2025-08" db="UniProtKB">
        <authorList>
            <consortium name="RefSeq"/>
        </authorList>
    </citation>
    <scope>IDENTIFICATION</scope>
</reference>
<dbReference type="KEGG" id="aplc:110981711"/>
<dbReference type="GO" id="GO:0005634">
    <property type="term" value="C:nucleus"/>
    <property type="evidence" value="ECO:0007669"/>
    <property type="project" value="TreeGrafter"/>
</dbReference>
<protein>
    <submittedName>
        <fullName evidence="5">Nuclear fragile X mental retardation-interacting protein 1-like</fullName>
    </submittedName>
</protein>
<evidence type="ECO:0000259" key="3">
    <source>
        <dbReference type="PROSITE" id="PS50157"/>
    </source>
</evidence>
<dbReference type="RefSeq" id="XP_022095215.1">
    <property type="nucleotide sequence ID" value="XM_022239523.1"/>
</dbReference>
<name>A0A8B7YRX3_ACAPL</name>
<dbReference type="InterPro" id="IPR013087">
    <property type="entry name" value="Znf_C2H2_type"/>
</dbReference>
<organism evidence="4 5">
    <name type="scientific">Acanthaster planci</name>
    <name type="common">Crown-of-thorns starfish</name>
    <dbReference type="NCBI Taxonomy" id="133434"/>
    <lineage>
        <taxon>Eukaryota</taxon>
        <taxon>Metazoa</taxon>
        <taxon>Echinodermata</taxon>
        <taxon>Eleutherozoa</taxon>
        <taxon>Asterozoa</taxon>
        <taxon>Asteroidea</taxon>
        <taxon>Valvatacea</taxon>
        <taxon>Valvatida</taxon>
        <taxon>Acanthasteridae</taxon>
        <taxon>Acanthaster</taxon>
    </lineage>
</organism>
<feature type="region of interest" description="Disordered" evidence="2">
    <location>
        <begin position="157"/>
        <end position="208"/>
    </location>
</feature>
<evidence type="ECO:0000256" key="2">
    <source>
        <dbReference type="SAM" id="MobiDB-lite"/>
    </source>
</evidence>
<sequence>MIACEVNIDVKMAYCFPPRGFVSPVNNQQFPPHFDIPPFPTPRQSFQGSPRPPRDFTAGPDRPPFAAGALQFRPRPAGRFSHAIAPAYYCDRPGERGVWAGGVRAGTPGVIRGPFPVQTPTVPARPDQELSWFHHPANKSNDITECESWPGFQGKKDSHQVPFGGLHKNNQRNGSQNFTKGKLSTWKSQKQNKPFKKKRRRKPSSTEKQVSTQLEFYCDVCDRGFKSKALIDEHFAEHVKCKHEGCKFEAHFKVVKLHSKLQHGPGSKRVAWLDTPAEVSKWRAERKRNYPSLSNIAKKAETLRNNKEKGVVLENKYFGKMRQPKRGWQKRREVAGDNAIDAKKSRMDDAKSSQDTSAGSKMSDKDLKAEISTCCDVTYDYGEVTSAGHLGSLSALAAYDGPSDEEEGEIREDAPKHEEMTPPQKPSTSTRRNSRGWKPSWKGTRGKKTTRGTKAGQKVKERLEKQRQERLKRRPNLLEMLLAPEIRRERNIILQCVRYVVQNNFFDRNQTEETNLVTKQVSENGLHQLEDSVREEFQVNVRETNGDVSFPKEDVCERGSNGQTAETGTTYQVHDQDDSMHSEIAGKHLNGAKETDVESPRDTEEQVASQEKGDGELNVKTEAGGTQDRGSLSGKGGIKSVADSAVASSDGKERTEGIRDIRCSALDGPDMEGDERLAVNERQNQIFQNGASCDLVISESNADTNTNGI</sequence>
<dbReference type="AlphaFoldDB" id="A0A8B7YRX3"/>
<feature type="compositionally biased region" description="Basic and acidic residues" evidence="2">
    <location>
        <begin position="330"/>
        <end position="352"/>
    </location>
</feature>
<feature type="compositionally biased region" description="Basic and acidic residues" evidence="2">
    <location>
        <begin position="411"/>
        <end position="420"/>
    </location>
</feature>
<dbReference type="GO" id="GO:0008270">
    <property type="term" value="F:zinc ion binding"/>
    <property type="evidence" value="ECO:0007669"/>
    <property type="project" value="UniProtKB-KW"/>
</dbReference>
<feature type="region of interest" description="Disordered" evidence="2">
    <location>
        <begin position="35"/>
        <end position="61"/>
    </location>
</feature>
<feature type="compositionally biased region" description="Basic residues" evidence="2">
    <location>
        <begin position="193"/>
        <end position="203"/>
    </location>
</feature>
<keyword evidence="1" id="KW-0862">Zinc</keyword>
<dbReference type="PROSITE" id="PS50157">
    <property type="entry name" value="ZINC_FINGER_C2H2_2"/>
    <property type="match status" value="1"/>
</dbReference>
<feature type="region of interest" description="Disordered" evidence="2">
    <location>
        <begin position="544"/>
        <end position="575"/>
    </location>
</feature>
<dbReference type="Proteomes" id="UP000694845">
    <property type="component" value="Unplaced"/>
</dbReference>
<dbReference type="GeneID" id="110981711"/>
<dbReference type="OMA" id="QMQHMHQ"/>
<dbReference type="PANTHER" id="PTHR13309:SF0">
    <property type="entry name" value="FMR1-INTERACTING PROTEIN NUFIP1"/>
    <property type="match status" value="1"/>
</dbReference>